<name>A0A381R5V5_9ZZZZ</name>
<evidence type="ECO:0000259" key="10">
    <source>
        <dbReference type="PROSITE" id="PS52040"/>
    </source>
</evidence>
<dbReference type="GO" id="GO:0009330">
    <property type="term" value="C:DNA topoisomerase type II (double strand cut, ATP-hydrolyzing) complex"/>
    <property type="evidence" value="ECO:0007669"/>
    <property type="project" value="TreeGrafter"/>
</dbReference>
<dbReference type="Pfam" id="PF03989">
    <property type="entry name" value="DNA_gyraseA_C"/>
    <property type="match status" value="6"/>
</dbReference>
<evidence type="ECO:0000256" key="5">
    <source>
        <dbReference type="ARBA" id="ARBA00022840"/>
    </source>
</evidence>
<keyword evidence="8" id="KW-0413">Isomerase</keyword>
<comment type="catalytic activity">
    <reaction evidence="1">
        <text>ATP-dependent breakage, passage and rejoining of double-stranded DNA.</text>
        <dbReference type="EC" id="5.6.2.2"/>
    </reaction>
</comment>
<dbReference type="InterPro" id="IPR013757">
    <property type="entry name" value="Topo_IIA_A_a_sf"/>
</dbReference>
<dbReference type="FunFam" id="3.30.1360.40:FF:000002">
    <property type="entry name" value="DNA gyrase subunit A"/>
    <property type="match status" value="1"/>
</dbReference>
<dbReference type="CDD" id="cd00187">
    <property type="entry name" value="TOP4c"/>
    <property type="match status" value="1"/>
</dbReference>
<sequence>MGEIAAKEIVPINLEEELKESYLNYAMHVIVGRALPDARDGLKPVHRRILYAMHVMNNDWNKPPKKSMRIVGDVTGKYHPHGDTAAYETIVRMGQWWSLRYMLVDKQGNFGSMDGDPPAAARYTEARMSKIAHELLEDLDKETVKFVENYDGQETMPDVLPTRIPNLLINGSSGIAVGMATNMAPHNLDESISACLAFINNPEISLDELIKLIPGPDFPTGGIINGKSGIRNAYETGKGKVKLRAKTSIEGEEEGKPRIVVSEIPYMVNKARLVENIAHLMRDKKIEGIKEIRDESDKDDPVRIVIELRSGAIADVVLNNLFKQTQMQTVFGINNVALVGTEPKLLNLKDILGIFFNFRKEVVSKRTIYELRRARERGHILEGLTVALSNIDQMINLIKKSKDGNEAKGKLLKKKWKAGKVSKMLKKAGEEACRPDDLDKSVGLKGRSYQLSENQAQAILDMRLQRLTGLEQDRLIKEYEEIVDLITSLLEILSDNVRLVEVVCEELEEIKAQYKDERKTEIQDSIGDLNAEDLITPEDRVVTISHEGYAKTQPLDEYRSQRRGGTGKTAASVKEEDFVEQLLVANTHTTLLCFSNLGQVYWLKVYDIPSAGRSAKGRPLVNLIQLNEDERITSMVPVDNYKDGNFVLMATKSGTVKKTPLTEFSNQRKGGKRAITLVGDDELVGSTVTNGKKFVMLVSNAGKAAHFSESEVRSMGRSAQGVRGIKLDKDQEVISLIIPEKEAAIFTVSENGYGKRSVSSDFRKTKRGAKGVIAMQTSDRNGQLIGAAQVSDEDQVMLITNKGMLVRTRVSEINVIGRNTQGVTVIKLKEGEKLVSLAPISEEFIENA</sequence>
<dbReference type="Gene3D" id="1.10.268.10">
    <property type="entry name" value="Topoisomerase, domain 3"/>
    <property type="match status" value="1"/>
</dbReference>
<dbReference type="GO" id="GO:0003918">
    <property type="term" value="F:DNA topoisomerase type II (double strand cut, ATP-hydrolyzing) activity"/>
    <property type="evidence" value="ECO:0007669"/>
    <property type="project" value="UniProtKB-EC"/>
</dbReference>
<dbReference type="Pfam" id="PF00521">
    <property type="entry name" value="DNA_topoisoIV"/>
    <property type="match status" value="1"/>
</dbReference>
<dbReference type="GO" id="GO:0005694">
    <property type="term" value="C:chromosome"/>
    <property type="evidence" value="ECO:0007669"/>
    <property type="project" value="InterPro"/>
</dbReference>
<dbReference type="EC" id="5.6.2.2" evidence="3"/>
<dbReference type="FunFam" id="2.120.10.90:FF:000004">
    <property type="entry name" value="DNA gyrase subunit A"/>
    <property type="match status" value="1"/>
</dbReference>
<keyword evidence="7" id="KW-0238">DNA-binding</keyword>
<dbReference type="FunFam" id="3.90.199.10:FF:000001">
    <property type="entry name" value="DNA gyrase subunit A"/>
    <property type="match status" value="1"/>
</dbReference>
<keyword evidence="5" id="KW-0067">ATP-binding</keyword>
<dbReference type="AlphaFoldDB" id="A0A381R5V5"/>
<dbReference type="InterPro" id="IPR006691">
    <property type="entry name" value="GyrA/parC_rep"/>
</dbReference>
<dbReference type="GO" id="GO:0003677">
    <property type="term" value="F:DNA binding"/>
    <property type="evidence" value="ECO:0007669"/>
    <property type="project" value="UniProtKB-KW"/>
</dbReference>
<dbReference type="GO" id="GO:0005524">
    <property type="term" value="F:ATP binding"/>
    <property type="evidence" value="ECO:0007669"/>
    <property type="project" value="UniProtKB-KW"/>
</dbReference>
<dbReference type="GO" id="GO:0005737">
    <property type="term" value="C:cytoplasm"/>
    <property type="evidence" value="ECO:0007669"/>
    <property type="project" value="TreeGrafter"/>
</dbReference>
<evidence type="ECO:0000256" key="8">
    <source>
        <dbReference type="ARBA" id="ARBA00023235"/>
    </source>
</evidence>
<dbReference type="InterPro" id="IPR050220">
    <property type="entry name" value="Type_II_DNA_Topoisomerases"/>
</dbReference>
<evidence type="ECO:0000256" key="2">
    <source>
        <dbReference type="ARBA" id="ARBA00008263"/>
    </source>
</evidence>
<dbReference type="GO" id="GO:0006265">
    <property type="term" value="P:DNA topological change"/>
    <property type="evidence" value="ECO:0007669"/>
    <property type="project" value="InterPro"/>
</dbReference>
<evidence type="ECO:0000256" key="9">
    <source>
        <dbReference type="SAM" id="Coils"/>
    </source>
</evidence>
<dbReference type="Gene3D" id="3.30.1360.40">
    <property type="match status" value="1"/>
</dbReference>
<dbReference type="HAMAP" id="MF_01897">
    <property type="entry name" value="GyrA"/>
    <property type="match status" value="1"/>
</dbReference>
<dbReference type="Gene3D" id="3.90.199.10">
    <property type="entry name" value="Topoisomerase II, domain 5"/>
    <property type="match status" value="1"/>
</dbReference>
<dbReference type="EMBL" id="UINC01001690">
    <property type="protein sequence ID" value="SUZ86594.1"/>
    <property type="molecule type" value="Genomic_DNA"/>
</dbReference>
<evidence type="ECO:0000256" key="6">
    <source>
        <dbReference type="ARBA" id="ARBA00023029"/>
    </source>
</evidence>
<dbReference type="NCBIfam" id="NF004044">
    <property type="entry name" value="PRK05561.1"/>
    <property type="match status" value="1"/>
</dbReference>
<protein>
    <recommendedName>
        <fullName evidence="3">DNA topoisomerase (ATP-hydrolyzing)</fullName>
        <ecNumber evidence="3">5.6.2.2</ecNumber>
    </recommendedName>
</protein>
<dbReference type="InterPro" id="IPR005743">
    <property type="entry name" value="GyrA"/>
</dbReference>
<evidence type="ECO:0000313" key="11">
    <source>
        <dbReference type="EMBL" id="SUZ86594.1"/>
    </source>
</evidence>
<dbReference type="SUPFAM" id="SSF101904">
    <property type="entry name" value="GyrA/ParC C-terminal domain-like"/>
    <property type="match status" value="1"/>
</dbReference>
<keyword evidence="6" id="KW-0799">Topoisomerase</keyword>
<dbReference type="InterPro" id="IPR013758">
    <property type="entry name" value="Topo_IIA_A/C_ab"/>
</dbReference>
<dbReference type="PANTHER" id="PTHR43493:SF5">
    <property type="entry name" value="DNA GYRASE SUBUNIT A, CHLOROPLASTIC_MITOCHONDRIAL"/>
    <property type="match status" value="1"/>
</dbReference>
<dbReference type="InterPro" id="IPR002205">
    <property type="entry name" value="Topo_IIA_dom_A"/>
</dbReference>
<gene>
    <name evidence="11" type="ORF">METZ01_LOCUS39448</name>
</gene>
<dbReference type="InterPro" id="IPR035516">
    <property type="entry name" value="Gyrase/topoIV_suA_C"/>
</dbReference>
<dbReference type="PANTHER" id="PTHR43493">
    <property type="entry name" value="DNA GYRASE/TOPOISOMERASE SUBUNIT A"/>
    <property type="match status" value="1"/>
</dbReference>
<dbReference type="NCBIfam" id="TIGR01063">
    <property type="entry name" value="gyrA"/>
    <property type="match status" value="1"/>
</dbReference>
<feature type="domain" description="Topo IIA-type catalytic" evidence="10">
    <location>
        <begin position="35"/>
        <end position="534"/>
    </location>
</feature>
<evidence type="ECO:0000256" key="7">
    <source>
        <dbReference type="ARBA" id="ARBA00023125"/>
    </source>
</evidence>
<keyword evidence="4" id="KW-0547">Nucleotide-binding</keyword>
<comment type="similarity">
    <text evidence="2">Belongs to the type II topoisomerase GyrA/ParC subunit family.</text>
</comment>
<dbReference type="NCBIfam" id="NF004043">
    <property type="entry name" value="PRK05560.1"/>
    <property type="match status" value="1"/>
</dbReference>
<dbReference type="PROSITE" id="PS52040">
    <property type="entry name" value="TOPO_IIA"/>
    <property type="match status" value="1"/>
</dbReference>
<reference evidence="11" key="1">
    <citation type="submission" date="2018-05" db="EMBL/GenBank/DDBJ databases">
        <authorList>
            <person name="Lanie J.A."/>
            <person name="Ng W.-L."/>
            <person name="Kazmierczak K.M."/>
            <person name="Andrzejewski T.M."/>
            <person name="Davidsen T.M."/>
            <person name="Wayne K.J."/>
            <person name="Tettelin H."/>
            <person name="Glass J.I."/>
            <person name="Rusch D."/>
            <person name="Podicherti R."/>
            <person name="Tsui H.-C.T."/>
            <person name="Winkler M.E."/>
        </authorList>
    </citation>
    <scope>NUCLEOTIDE SEQUENCE</scope>
</reference>
<organism evidence="11">
    <name type="scientific">marine metagenome</name>
    <dbReference type="NCBI Taxonomy" id="408172"/>
    <lineage>
        <taxon>unclassified sequences</taxon>
        <taxon>metagenomes</taxon>
        <taxon>ecological metagenomes</taxon>
    </lineage>
</organism>
<feature type="coiled-coil region" evidence="9">
    <location>
        <begin position="497"/>
        <end position="524"/>
    </location>
</feature>
<dbReference type="SMART" id="SM00434">
    <property type="entry name" value="TOP4c"/>
    <property type="match status" value="1"/>
</dbReference>
<keyword evidence="9" id="KW-0175">Coiled coil</keyword>
<evidence type="ECO:0000256" key="1">
    <source>
        <dbReference type="ARBA" id="ARBA00000185"/>
    </source>
</evidence>
<evidence type="ECO:0000256" key="3">
    <source>
        <dbReference type="ARBA" id="ARBA00012895"/>
    </source>
</evidence>
<proteinExistence type="inferred from homology"/>
<dbReference type="InterPro" id="IPR013760">
    <property type="entry name" value="Topo_IIA-like_dom_sf"/>
</dbReference>
<evidence type="ECO:0000256" key="4">
    <source>
        <dbReference type="ARBA" id="ARBA00022741"/>
    </source>
</evidence>
<accession>A0A381R5V5</accession>
<dbReference type="Gene3D" id="2.120.10.90">
    <property type="entry name" value="DNA gyrase/topoisomerase IV, subunit A, C-terminal"/>
    <property type="match status" value="1"/>
</dbReference>
<dbReference type="SUPFAM" id="SSF56719">
    <property type="entry name" value="Type II DNA topoisomerase"/>
    <property type="match status" value="1"/>
</dbReference>